<name>A0A8S2D294_9BILA</name>
<dbReference type="Proteomes" id="UP000677228">
    <property type="component" value="Unassembled WGS sequence"/>
</dbReference>
<dbReference type="Pfam" id="PF02214">
    <property type="entry name" value="BTB_2"/>
    <property type="match status" value="1"/>
</dbReference>
<accession>A0A8S2D294</accession>
<comment type="caution">
    <text evidence="2">The sequence shown here is derived from an EMBL/GenBank/DDBJ whole genome shotgun (WGS) entry which is preliminary data.</text>
</comment>
<organism evidence="2 4">
    <name type="scientific">Didymodactylos carnosus</name>
    <dbReference type="NCBI Taxonomy" id="1234261"/>
    <lineage>
        <taxon>Eukaryota</taxon>
        <taxon>Metazoa</taxon>
        <taxon>Spiralia</taxon>
        <taxon>Gnathifera</taxon>
        <taxon>Rotifera</taxon>
        <taxon>Eurotatoria</taxon>
        <taxon>Bdelloidea</taxon>
        <taxon>Philodinida</taxon>
        <taxon>Philodinidae</taxon>
        <taxon>Didymodactylos</taxon>
    </lineage>
</organism>
<gene>
    <name evidence="2" type="ORF">OVA965_LOCUS5879</name>
    <name evidence="3" type="ORF">TMI583_LOCUS5876</name>
</gene>
<dbReference type="Gene3D" id="3.30.710.10">
    <property type="entry name" value="Potassium Channel Kv1.1, Chain A"/>
    <property type="match status" value="1"/>
</dbReference>
<evidence type="ECO:0000313" key="2">
    <source>
        <dbReference type="EMBL" id="CAF0825623.1"/>
    </source>
</evidence>
<evidence type="ECO:0000313" key="4">
    <source>
        <dbReference type="Proteomes" id="UP000677228"/>
    </source>
</evidence>
<dbReference type="InterPro" id="IPR011333">
    <property type="entry name" value="SKP1/BTB/POZ_sf"/>
</dbReference>
<evidence type="ECO:0000259" key="1">
    <source>
        <dbReference type="Pfam" id="PF02214"/>
    </source>
</evidence>
<proteinExistence type="predicted"/>
<dbReference type="EMBL" id="CAJOBA010001699">
    <property type="protein sequence ID" value="CAF3610082.1"/>
    <property type="molecule type" value="Genomic_DNA"/>
</dbReference>
<sequence length="178" mass="20816">MCEFIRFKLSNGSIHGISLNNLRKHPNSYLTKLVEKEILQTGTTFIIDEDPLIFEAILHFYRYDRWLFPENFAKNIEQSILHEYDLTEQLCKKSQAPHVPSYVILKRLPLSDKPGSLSYTIVEPDVNAISKLFKSSHLRGKNDQILKLNYVSVINILCENGYVIETWNEEKQYVILKR</sequence>
<dbReference type="AlphaFoldDB" id="A0A8S2D294"/>
<feature type="domain" description="Potassium channel tetramerisation-type BTB" evidence="1">
    <location>
        <begin position="12"/>
        <end position="66"/>
    </location>
</feature>
<dbReference type="Proteomes" id="UP000682733">
    <property type="component" value="Unassembled WGS sequence"/>
</dbReference>
<reference evidence="2" key="1">
    <citation type="submission" date="2021-02" db="EMBL/GenBank/DDBJ databases">
        <authorList>
            <person name="Nowell W R."/>
        </authorList>
    </citation>
    <scope>NUCLEOTIDE SEQUENCE</scope>
</reference>
<evidence type="ECO:0000313" key="3">
    <source>
        <dbReference type="EMBL" id="CAF3610082.1"/>
    </source>
</evidence>
<dbReference type="SUPFAM" id="SSF54695">
    <property type="entry name" value="POZ domain"/>
    <property type="match status" value="1"/>
</dbReference>
<dbReference type="GO" id="GO:0051260">
    <property type="term" value="P:protein homooligomerization"/>
    <property type="evidence" value="ECO:0007669"/>
    <property type="project" value="InterPro"/>
</dbReference>
<protein>
    <recommendedName>
        <fullName evidence="1">Potassium channel tetramerisation-type BTB domain-containing protein</fullName>
    </recommendedName>
</protein>
<dbReference type="InterPro" id="IPR003131">
    <property type="entry name" value="T1-type_BTB"/>
</dbReference>
<dbReference type="EMBL" id="CAJNOK010001699">
    <property type="protein sequence ID" value="CAF0825623.1"/>
    <property type="molecule type" value="Genomic_DNA"/>
</dbReference>